<dbReference type="RefSeq" id="WP_014243603.1">
    <property type="nucleotide sequence ID" value="NC_016620.1"/>
</dbReference>
<dbReference type="NCBIfam" id="NF004846">
    <property type="entry name" value="PRK06197.1"/>
    <property type="match status" value="1"/>
</dbReference>
<keyword evidence="1" id="KW-0560">Oxidoreductase</keyword>
<protein>
    <submittedName>
        <fullName evidence="3">Oxidoreductase</fullName>
    </submittedName>
</protein>
<dbReference type="Proteomes" id="UP000008963">
    <property type="component" value="Chromosome"/>
</dbReference>
<dbReference type="PATRIC" id="fig|862908.3.peg.885"/>
<accession>E1WXB7</accession>
<dbReference type="eggNOG" id="COG1028">
    <property type="taxonomic scope" value="Bacteria"/>
</dbReference>
<dbReference type="EMBL" id="FQ312005">
    <property type="protein sequence ID" value="CBW25818.1"/>
    <property type="molecule type" value="Genomic_DNA"/>
</dbReference>
<comment type="similarity">
    <text evidence="2">Belongs to the short-chain dehydrogenases/reductases (SDR) family.</text>
</comment>
<dbReference type="STRING" id="862908.BMS_0929"/>
<evidence type="ECO:0000256" key="1">
    <source>
        <dbReference type="ARBA" id="ARBA00023002"/>
    </source>
</evidence>
<dbReference type="HOGENOM" id="CLU_010194_44_5_7"/>
<evidence type="ECO:0000313" key="3">
    <source>
        <dbReference type="EMBL" id="CBW25818.1"/>
    </source>
</evidence>
<evidence type="ECO:0000256" key="2">
    <source>
        <dbReference type="RuleBase" id="RU000363"/>
    </source>
</evidence>
<dbReference type="OrthoDB" id="109589at2"/>
<sequence>MKNAIVTGANIGLGLETVKGLVNEGYQVTLACRSEEKASAAIEEVRREFPECHLQFLALDLNDFSSVKNFCHEYEKNFKKLDLLVNNAGIMMPPFSLTANGFESQFGVNYLSHFLLTGLLLNLLKESESARVINLASLAHKWGDIYFDDINFKKSYNKKKAYGQSKLACLIFSYELDRRLKSEGLNIRSIAAHPGVSSTNLGQFMPKFMSIGMSLISQSSKNGAAPSLFAALNEDLKGGEYIGPSGIGELSGAPKIVDSNARSKDLAVAKKLWDVSKDLTGIDFL</sequence>
<gene>
    <name evidence="3" type="ordered locus">BMS_0929</name>
</gene>
<reference evidence="4" key="1">
    <citation type="journal article" date="2013" name="ISME J.">
        <title>A small predatory core genome in the divergent marine Bacteriovorax marinus SJ and the terrestrial Bdellovibrio bacteriovorus.</title>
        <authorList>
            <person name="Crossman L.C."/>
            <person name="Chen H."/>
            <person name="Cerdeno-Tarraga A.M."/>
            <person name="Brooks K."/>
            <person name="Quail M.A."/>
            <person name="Pineiro S.A."/>
            <person name="Hobley L."/>
            <person name="Sockett R.E."/>
            <person name="Bentley S.D."/>
            <person name="Parkhill J."/>
            <person name="Williams H.N."/>
            <person name="Stine O.C."/>
        </authorList>
    </citation>
    <scope>NUCLEOTIDE SEQUENCE [LARGE SCALE GENOMIC DNA]</scope>
    <source>
        <strain evidence="4">ATCC BAA-682 / DSM 15412 / SJ</strain>
    </source>
</reference>
<dbReference type="PRINTS" id="PR00080">
    <property type="entry name" value="SDRFAMILY"/>
</dbReference>
<dbReference type="PANTHER" id="PTHR43157:SF31">
    <property type="entry name" value="PHOSPHATIDYLINOSITOL-GLYCAN BIOSYNTHESIS CLASS F PROTEIN"/>
    <property type="match status" value="1"/>
</dbReference>
<dbReference type="Pfam" id="PF00106">
    <property type="entry name" value="adh_short"/>
    <property type="match status" value="1"/>
</dbReference>
<proteinExistence type="inferred from homology"/>
<evidence type="ECO:0000313" key="4">
    <source>
        <dbReference type="Proteomes" id="UP000008963"/>
    </source>
</evidence>
<organism evidence="3 4">
    <name type="scientific">Halobacteriovorax marinus (strain ATCC BAA-682 / DSM 15412 / SJ)</name>
    <name type="common">Bacteriovorax marinus</name>
    <dbReference type="NCBI Taxonomy" id="862908"/>
    <lineage>
        <taxon>Bacteria</taxon>
        <taxon>Pseudomonadati</taxon>
        <taxon>Bdellovibrionota</taxon>
        <taxon>Bacteriovoracia</taxon>
        <taxon>Bacteriovoracales</taxon>
        <taxon>Halobacteriovoraceae</taxon>
        <taxon>Halobacteriovorax</taxon>
    </lineage>
</organism>
<dbReference type="Gene3D" id="3.40.50.720">
    <property type="entry name" value="NAD(P)-binding Rossmann-like Domain"/>
    <property type="match status" value="1"/>
</dbReference>
<dbReference type="PANTHER" id="PTHR43157">
    <property type="entry name" value="PHOSPHATIDYLINOSITOL-GLYCAN BIOSYNTHESIS CLASS F PROTEIN-RELATED"/>
    <property type="match status" value="1"/>
</dbReference>
<dbReference type="SUPFAM" id="SSF51735">
    <property type="entry name" value="NAD(P)-binding Rossmann-fold domains"/>
    <property type="match status" value="1"/>
</dbReference>
<dbReference type="AlphaFoldDB" id="E1WXB7"/>
<dbReference type="KEGG" id="bmx:BMS_0929"/>
<dbReference type="CDD" id="cd05327">
    <property type="entry name" value="retinol-DH_like_SDR_c_like"/>
    <property type="match status" value="1"/>
</dbReference>
<keyword evidence="4" id="KW-1185">Reference proteome</keyword>
<dbReference type="InterPro" id="IPR036291">
    <property type="entry name" value="NAD(P)-bd_dom_sf"/>
</dbReference>
<dbReference type="PRINTS" id="PR00081">
    <property type="entry name" value="GDHRDH"/>
</dbReference>
<dbReference type="GO" id="GO:0016491">
    <property type="term" value="F:oxidoreductase activity"/>
    <property type="evidence" value="ECO:0007669"/>
    <property type="project" value="UniProtKB-KW"/>
</dbReference>
<name>E1WXB7_HALMS</name>
<dbReference type="InterPro" id="IPR002347">
    <property type="entry name" value="SDR_fam"/>
</dbReference>